<evidence type="ECO:0000313" key="2">
    <source>
        <dbReference type="Proteomes" id="UP000272400"/>
    </source>
</evidence>
<organism evidence="1 2">
    <name type="scientific">Actinocorallia herbida</name>
    <dbReference type="NCBI Taxonomy" id="58109"/>
    <lineage>
        <taxon>Bacteria</taxon>
        <taxon>Bacillati</taxon>
        <taxon>Actinomycetota</taxon>
        <taxon>Actinomycetes</taxon>
        <taxon>Streptosporangiales</taxon>
        <taxon>Thermomonosporaceae</taxon>
        <taxon>Actinocorallia</taxon>
    </lineage>
</organism>
<name>A0A3N1D2G2_9ACTN</name>
<proteinExistence type="predicted"/>
<accession>A0A3N1D2G2</accession>
<protein>
    <submittedName>
        <fullName evidence="1">Uncharacterized protein</fullName>
    </submittedName>
</protein>
<dbReference type="Proteomes" id="UP000272400">
    <property type="component" value="Unassembled WGS sequence"/>
</dbReference>
<keyword evidence="2" id="KW-1185">Reference proteome</keyword>
<sequence length="163" mass="17546">MPRITELQKASGIIDAARLRAERVAGNDRVAQGEASSVESFIQAAHGASAQLAGRGRLGVVMAGSLARSTFIRSVPDDIDVVPREASAFWLIPPPAPLTSADLFWPTLRRRRAADEISPVTMDMIRLRIANHVVVLASFEWGERPGINASSPDSSAAVQPRPR</sequence>
<gene>
    <name evidence="1" type="ORF">EDD29_5340</name>
</gene>
<dbReference type="EMBL" id="RJKE01000001">
    <property type="protein sequence ID" value="ROO87711.1"/>
    <property type="molecule type" value="Genomic_DNA"/>
</dbReference>
<comment type="caution">
    <text evidence="1">The sequence shown here is derived from an EMBL/GenBank/DDBJ whole genome shotgun (WGS) entry which is preliminary data.</text>
</comment>
<evidence type="ECO:0000313" key="1">
    <source>
        <dbReference type="EMBL" id="ROO87711.1"/>
    </source>
</evidence>
<dbReference type="AlphaFoldDB" id="A0A3N1D2G2"/>
<reference evidence="1 2" key="1">
    <citation type="submission" date="2018-11" db="EMBL/GenBank/DDBJ databases">
        <title>Sequencing the genomes of 1000 actinobacteria strains.</title>
        <authorList>
            <person name="Klenk H.-P."/>
        </authorList>
    </citation>
    <scope>NUCLEOTIDE SEQUENCE [LARGE SCALE GENOMIC DNA]</scope>
    <source>
        <strain evidence="1 2">DSM 44254</strain>
    </source>
</reference>